<sequence length="38" mass="4048">MSGGTGRQPAMTTAPLSSPAENDLSLIEPREIDSNFRT</sequence>
<comment type="caution">
    <text evidence="2">The sequence shown here is derived from an EMBL/GenBank/DDBJ whole genome shotgun (WGS) entry which is preliminary data.</text>
</comment>
<evidence type="ECO:0000313" key="3">
    <source>
        <dbReference type="Proteomes" id="UP000306324"/>
    </source>
</evidence>
<accession>A0A5S4ER22</accession>
<dbReference type="AlphaFoldDB" id="A0A5S4ER22"/>
<dbReference type="EMBL" id="SWAD01000016">
    <property type="protein sequence ID" value="TMQ77852.1"/>
    <property type="molecule type" value="Genomic_DNA"/>
</dbReference>
<protein>
    <submittedName>
        <fullName evidence="2">Uncharacterized protein</fullName>
    </submittedName>
</protein>
<evidence type="ECO:0000256" key="1">
    <source>
        <dbReference type="SAM" id="MobiDB-lite"/>
    </source>
</evidence>
<feature type="compositionally biased region" description="Basic and acidic residues" evidence="1">
    <location>
        <begin position="28"/>
        <end position="38"/>
    </location>
</feature>
<dbReference type="Proteomes" id="UP000306324">
    <property type="component" value="Unassembled WGS sequence"/>
</dbReference>
<keyword evidence="3" id="KW-1185">Reference proteome</keyword>
<evidence type="ECO:0000313" key="2">
    <source>
        <dbReference type="EMBL" id="TMQ77852.1"/>
    </source>
</evidence>
<feature type="region of interest" description="Disordered" evidence="1">
    <location>
        <begin position="1"/>
        <end position="38"/>
    </location>
</feature>
<name>A0A5S4ER22_9PROT</name>
<feature type="compositionally biased region" description="Polar residues" evidence="1">
    <location>
        <begin position="10"/>
        <end position="20"/>
    </location>
</feature>
<gene>
    <name evidence="2" type="ORF">ACCUM_2570</name>
</gene>
<proteinExistence type="predicted"/>
<organism evidence="2 3">
    <name type="scientific">Candidatus Accumulibacter phosphatis</name>
    <dbReference type="NCBI Taxonomy" id="327160"/>
    <lineage>
        <taxon>Bacteria</taxon>
        <taxon>Pseudomonadati</taxon>
        <taxon>Pseudomonadota</taxon>
        <taxon>Betaproteobacteria</taxon>
        <taxon>Candidatus Accumulibacter</taxon>
    </lineage>
</organism>
<reference evidence="2 3" key="1">
    <citation type="submission" date="2019-04" db="EMBL/GenBank/DDBJ databases">
        <title>A novel phosphate-accumulating bacterium identified in bioreactor for phosphate removal from wastewater.</title>
        <authorList>
            <person name="Kotlyarov R.Y."/>
            <person name="Beletsky A.V."/>
            <person name="Kallistova A.Y."/>
            <person name="Dorofeev A.G."/>
            <person name="Nikolaev Y.Y."/>
            <person name="Pimenov N.V."/>
            <person name="Ravin N.V."/>
            <person name="Mardanov A.V."/>
        </authorList>
    </citation>
    <scope>NUCLEOTIDE SEQUENCE [LARGE SCALE GENOMIC DNA]</scope>
    <source>
        <strain evidence="2 3">Bin19</strain>
    </source>
</reference>